<accession>A0A0F9ZL57</accession>
<dbReference type="AlphaFoldDB" id="A0A0F9ZL57"/>
<organism evidence="1 2">
    <name type="scientific">Candidatus Woesebacteria bacterium GW2011_GWB1_33_22</name>
    <dbReference type="NCBI Taxonomy" id="1618566"/>
    <lineage>
        <taxon>Bacteria</taxon>
        <taxon>Candidatus Woeseibacteriota</taxon>
    </lineage>
</organism>
<evidence type="ECO:0000313" key="2">
    <source>
        <dbReference type="Proteomes" id="UP000034778"/>
    </source>
</evidence>
<dbReference type="Proteomes" id="UP000034778">
    <property type="component" value="Unassembled WGS sequence"/>
</dbReference>
<name>A0A0F9ZL57_9BACT</name>
<dbReference type="EMBL" id="LBOW01000004">
    <property type="protein sequence ID" value="KKP44978.1"/>
    <property type="molecule type" value="Genomic_DNA"/>
</dbReference>
<reference evidence="1 2" key="1">
    <citation type="journal article" date="2015" name="Nature">
        <title>rRNA introns, odd ribosomes, and small enigmatic genomes across a large radiation of phyla.</title>
        <authorList>
            <person name="Brown C.T."/>
            <person name="Hug L.A."/>
            <person name="Thomas B.C."/>
            <person name="Sharon I."/>
            <person name="Castelle C.J."/>
            <person name="Singh A."/>
            <person name="Wilkins M.J."/>
            <person name="Williams K.H."/>
            <person name="Banfield J.F."/>
        </authorList>
    </citation>
    <scope>NUCLEOTIDE SEQUENCE [LARGE SCALE GENOMIC DNA]</scope>
</reference>
<proteinExistence type="predicted"/>
<protein>
    <submittedName>
        <fullName evidence="1">Uncharacterized protein</fullName>
    </submittedName>
</protein>
<sequence>MGRVNKINKSNIWVDYKFILDNKALEATKYEIIISKILQDSDKLYSDLGGIRKIIKLGKPLNYPEIASEHILLSLIKKLDLTFQTKLSSSTQFLLKKTGLPLYWELSIQILILTHFFPVPKREPFYLYDPEHDVPLPFIDPHGRPKIIFQSYFTPNEFSVWIKSKEISDKLRLIAKNLPKQFGRNINEQKLAISQIVFFKREFEGKSFEEISNYINDNHADLNINDDSIEAKYSYIDIARLYNRYKKFVEKMYQ</sequence>
<dbReference type="STRING" id="1618566.UR35_C0004G0010"/>
<gene>
    <name evidence="1" type="ORF">UR35_C0004G0010</name>
</gene>
<evidence type="ECO:0000313" key="1">
    <source>
        <dbReference type="EMBL" id="KKP44978.1"/>
    </source>
</evidence>
<comment type="caution">
    <text evidence="1">The sequence shown here is derived from an EMBL/GenBank/DDBJ whole genome shotgun (WGS) entry which is preliminary data.</text>
</comment>